<dbReference type="GO" id="GO:0005829">
    <property type="term" value="C:cytosol"/>
    <property type="evidence" value="ECO:0007669"/>
    <property type="project" value="TreeGrafter"/>
</dbReference>
<dbReference type="GeneID" id="24562897"/>
<organism evidence="6 7">
    <name type="scientific">Babesia bigemina</name>
    <dbReference type="NCBI Taxonomy" id="5866"/>
    <lineage>
        <taxon>Eukaryota</taxon>
        <taxon>Sar</taxon>
        <taxon>Alveolata</taxon>
        <taxon>Apicomplexa</taxon>
        <taxon>Aconoidasida</taxon>
        <taxon>Piroplasmida</taxon>
        <taxon>Babesiidae</taxon>
        <taxon>Babesia</taxon>
    </lineage>
</organism>
<dbReference type="RefSeq" id="XP_012766542.1">
    <property type="nucleotide sequence ID" value="XM_012911088.1"/>
</dbReference>
<feature type="chain" id="PRO_5001595651" description="peptidyl-tRNA hydrolase" evidence="5">
    <location>
        <begin position="25"/>
        <end position="186"/>
    </location>
</feature>
<keyword evidence="7" id="KW-1185">Reference proteome</keyword>
<sequence>MDTQREATGAVLLCIIAWIIGVLSAPIVTDASEVWRRVIRRAIIDVKNALKRRRADKKEAQSEEDEDEDTEVKLVLCVRTDLDMGKGKIAAQCGHASLGAYLESIEQNNPYLDQWLANGQKKVVLKLQSSEEMMTLRRSAKAADVNYHITCDAGRTQIPSGSYTVIAIGPAPEGVVNKITGHLKLL</sequence>
<dbReference type="PANTHER" id="PTHR12649">
    <property type="entry name" value="PEPTIDYL-TRNA HYDROLASE 2"/>
    <property type="match status" value="1"/>
</dbReference>
<dbReference type="OrthoDB" id="1733656at2759"/>
<dbReference type="GO" id="GO:0004045">
    <property type="term" value="F:peptidyl-tRNA hydrolase activity"/>
    <property type="evidence" value="ECO:0007669"/>
    <property type="project" value="UniProtKB-EC"/>
</dbReference>
<comment type="similarity">
    <text evidence="3">Belongs to the PTH2 family.</text>
</comment>
<dbReference type="NCBIfam" id="NF003314">
    <property type="entry name" value="PRK04322.1"/>
    <property type="match status" value="1"/>
</dbReference>
<evidence type="ECO:0000256" key="1">
    <source>
        <dbReference type="ARBA" id="ARBA00013260"/>
    </source>
</evidence>
<dbReference type="PANTHER" id="PTHR12649:SF11">
    <property type="entry name" value="PEPTIDYL-TRNA HYDROLASE 2, MITOCHONDRIAL"/>
    <property type="match status" value="1"/>
</dbReference>
<dbReference type="VEuPathDB" id="PiroplasmaDB:BBBOND_0106650"/>
<reference evidence="7" key="1">
    <citation type="journal article" date="2014" name="Nucleic Acids Res.">
        <title>The evolutionary dynamics of variant antigen genes in Babesia reveal a history of genomic innovation underlying host-parasite interaction.</title>
        <authorList>
            <person name="Jackson A.P."/>
            <person name="Otto T.D."/>
            <person name="Darby A."/>
            <person name="Ramaprasad A."/>
            <person name="Xia D."/>
            <person name="Echaide I.E."/>
            <person name="Farber M."/>
            <person name="Gahlot S."/>
            <person name="Gamble J."/>
            <person name="Gupta D."/>
            <person name="Gupta Y."/>
            <person name="Jackson L."/>
            <person name="Malandrin L."/>
            <person name="Malas T.B."/>
            <person name="Moussa E."/>
            <person name="Nair M."/>
            <person name="Reid A.J."/>
            <person name="Sanders M."/>
            <person name="Sharma J."/>
            <person name="Tracey A."/>
            <person name="Quail M.A."/>
            <person name="Weir W."/>
            <person name="Wastling J.M."/>
            <person name="Hall N."/>
            <person name="Willadsen P."/>
            <person name="Lingelbach K."/>
            <person name="Shiels B."/>
            <person name="Tait A."/>
            <person name="Berriman M."/>
            <person name="Allred D.R."/>
            <person name="Pain A."/>
        </authorList>
    </citation>
    <scope>NUCLEOTIDE SEQUENCE [LARGE SCALE GENOMIC DNA]</scope>
    <source>
        <strain evidence="7">Bond</strain>
    </source>
</reference>
<dbReference type="EMBL" id="LK391707">
    <property type="protein sequence ID" value="CDR94356.1"/>
    <property type="molecule type" value="Genomic_DNA"/>
</dbReference>
<keyword evidence="5" id="KW-0732">Signal</keyword>
<dbReference type="InterPro" id="IPR002833">
    <property type="entry name" value="PTH2"/>
</dbReference>
<evidence type="ECO:0000313" key="6">
    <source>
        <dbReference type="EMBL" id="CDR94356.1"/>
    </source>
</evidence>
<dbReference type="STRING" id="5866.A0A061D0N2"/>
<evidence type="ECO:0000256" key="3">
    <source>
        <dbReference type="ARBA" id="ARBA00038050"/>
    </source>
</evidence>
<dbReference type="AlphaFoldDB" id="A0A061D0N2"/>
<dbReference type="CDD" id="cd02430">
    <property type="entry name" value="PTH2"/>
    <property type="match status" value="1"/>
</dbReference>
<evidence type="ECO:0000256" key="4">
    <source>
        <dbReference type="ARBA" id="ARBA00048707"/>
    </source>
</evidence>
<dbReference type="Pfam" id="PF01981">
    <property type="entry name" value="PTH2"/>
    <property type="match status" value="1"/>
</dbReference>
<gene>
    <name evidence="6" type="ORF">BBBOND_0106650</name>
</gene>
<dbReference type="SUPFAM" id="SSF102462">
    <property type="entry name" value="Peptidyl-tRNA hydrolase II"/>
    <property type="match status" value="1"/>
</dbReference>
<name>A0A061D0N2_BABBI</name>
<keyword evidence="2 6" id="KW-0378">Hydrolase</keyword>
<dbReference type="OMA" id="GHAAVEC"/>
<proteinExistence type="inferred from homology"/>
<evidence type="ECO:0000256" key="5">
    <source>
        <dbReference type="SAM" id="SignalP"/>
    </source>
</evidence>
<dbReference type="NCBIfam" id="TIGR00283">
    <property type="entry name" value="arch_pth2"/>
    <property type="match status" value="1"/>
</dbReference>
<evidence type="ECO:0000256" key="2">
    <source>
        <dbReference type="ARBA" id="ARBA00022801"/>
    </source>
</evidence>
<dbReference type="EC" id="3.1.1.29" evidence="1"/>
<dbReference type="Gene3D" id="3.40.1490.10">
    <property type="entry name" value="Bit1"/>
    <property type="match status" value="1"/>
</dbReference>
<accession>A0A061D0N2</accession>
<dbReference type="KEGG" id="bbig:BBBOND_0106650"/>
<comment type="catalytic activity">
    <reaction evidence="4">
        <text>an N-acyl-L-alpha-aminoacyl-tRNA + H2O = an N-acyl-L-amino acid + a tRNA + H(+)</text>
        <dbReference type="Rhea" id="RHEA:54448"/>
        <dbReference type="Rhea" id="RHEA-COMP:10123"/>
        <dbReference type="Rhea" id="RHEA-COMP:13883"/>
        <dbReference type="ChEBI" id="CHEBI:15377"/>
        <dbReference type="ChEBI" id="CHEBI:15378"/>
        <dbReference type="ChEBI" id="CHEBI:59874"/>
        <dbReference type="ChEBI" id="CHEBI:78442"/>
        <dbReference type="ChEBI" id="CHEBI:138191"/>
        <dbReference type="EC" id="3.1.1.29"/>
    </reaction>
</comment>
<dbReference type="FunFam" id="3.40.1490.10:FF:000001">
    <property type="entry name" value="Peptidyl-tRNA hydrolase 2"/>
    <property type="match status" value="1"/>
</dbReference>
<dbReference type="Proteomes" id="UP000033188">
    <property type="component" value="Chromosome 1"/>
</dbReference>
<feature type="signal peptide" evidence="5">
    <location>
        <begin position="1"/>
        <end position="24"/>
    </location>
</feature>
<protein>
    <recommendedName>
        <fullName evidence="1">peptidyl-tRNA hydrolase</fullName>
        <ecNumber evidence="1">3.1.1.29</ecNumber>
    </recommendedName>
</protein>
<dbReference type="InterPro" id="IPR023476">
    <property type="entry name" value="Pep_tRNA_hydro_II_dom_sf"/>
</dbReference>
<evidence type="ECO:0000313" key="7">
    <source>
        <dbReference type="Proteomes" id="UP000033188"/>
    </source>
</evidence>